<evidence type="ECO:0000256" key="10">
    <source>
        <dbReference type="NCBIfam" id="TIGR02408"/>
    </source>
</evidence>
<evidence type="ECO:0000256" key="7">
    <source>
        <dbReference type="ARBA" id="ARBA00023002"/>
    </source>
</evidence>
<sequence>MEVQTSSNPQTKHRSNLDPQDQQRFDWQRFAGLDSGQARATRYPTRLPEPMDSLWVDRQGPAVKGSADQGPLSQQQLDEFEQKGFLFEPGFLGGEELARLREELNALLDNDTYRGKDYSIVEPSGKEIRSLFAVHYLSRVFAHLANDERLVGRARQILGGESYVHQSRINYKPGFEGKGFNWHSDFETWHAEDGMPDMHAVSASIVLTDNHEFNGPLMLIPGSHRVFVPCIGETPDNNHEKSLQKQEIGVPSQEALRQLIDRNGIEAPKGSAGGLLLFDCNTLHGSNANMSPDPRSNAFFVYNRVDNRCVEPFAANRRRPDFLAHEPGSDFNP</sequence>
<protein>
    <recommendedName>
        <fullName evidence="10">Ectoine hydroxylase</fullName>
        <ecNumber evidence="10">1.14.11.55</ecNumber>
    </recommendedName>
</protein>
<comment type="function">
    <text evidence="2">Involved in the biosynthesis of 5-hydroxyectoine, called compatible solute, which helps organisms to survive extreme osmotic stress by acting as a highly soluble organic osmolyte. Catalyzes the 2-oxoglutarate-dependent selective hydroxylation of L-ectoine to yield (4S,5S)-5-hydroxyectoine.</text>
</comment>
<evidence type="ECO:0000256" key="5">
    <source>
        <dbReference type="ARBA" id="ARBA00022723"/>
    </source>
</evidence>
<keyword evidence="6" id="KW-0223">Dioxygenase</keyword>
<name>A0AAU7KIX7_9GAMM</name>
<evidence type="ECO:0000256" key="3">
    <source>
        <dbReference type="ARBA" id="ARBA00007851"/>
    </source>
</evidence>
<evidence type="ECO:0000256" key="1">
    <source>
        <dbReference type="ARBA" id="ARBA00001954"/>
    </source>
</evidence>
<reference evidence="12" key="1">
    <citation type="submission" date="2022-06" db="EMBL/GenBank/DDBJ databases">
        <title>A novel DMS-producing enzyme.</title>
        <authorList>
            <person name="Zhang Y."/>
        </authorList>
    </citation>
    <scope>NUCLEOTIDE SEQUENCE</scope>
    <source>
        <strain evidence="12">RT37</strain>
    </source>
</reference>
<keyword evidence="8" id="KW-0408">Iron</keyword>
<comment type="subunit">
    <text evidence="4">Homodimer.</text>
</comment>
<dbReference type="GO" id="GO:0016706">
    <property type="term" value="F:2-oxoglutarate-dependent dioxygenase activity"/>
    <property type="evidence" value="ECO:0007669"/>
    <property type="project" value="InterPro"/>
</dbReference>
<comment type="catalytic activity">
    <reaction evidence="9">
        <text>L-ectoine + 2-oxoglutarate + O2 = 5-hydroxyectoine + succinate + CO2</text>
        <dbReference type="Rhea" id="RHEA:45740"/>
        <dbReference type="ChEBI" id="CHEBI:15379"/>
        <dbReference type="ChEBI" id="CHEBI:16526"/>
        <dbReference type="ChEBI" id="CHEBI:16810"/>
        <dbReference type="ChEBI" id="CHEBI:30031"/>
        <dbReference type="ChEBI" id="CHEBI:58515"/>
        <dbReference type="ChEBI" id="CHEBI:85413"/>
        <dbReference type="EC" id="1.14.11.55"/>
    </reaction>
</comment>
<comment type="similarity">
    <text evidence="3">Belongs to the PhyH family. EctD subfamily.</text>
</comment>
<dbReference type="PANTHER" id="PTHR20883">
    <property type="entry name" value="PHYTANOYL-COA DIOXYGENASE DOMAIN CONTAINING 1"/>
    <property type="match status" value="1"/>
</dbReference>
<dbReference type="Pfam" id="PF05721">
    <property type="entry name" value="PhyH"/>
    <property type="match status" value="1"/>
</dbReference>
<evidence type="ECO:0000256" key="4">
    <source>
        <dbReference type="ARBA" id="ARBA00011738"/>
    </source>
</evidence>
<dbReference type="EC" id="1.14.11.55" evidence="10"/>
<evidence type="ECO:0000256" key="8">
    <source>
        <dbReference type="ARBA" id="ARBA00023004"/>
    </source>
</evidence>
<dbReference type="InterPro" id="IPR012774">
    <property type="entry name" value="EctD"/>
</dbReference>
<organism evidence="12">
    <name type="scientific">Halomonas sp. RT37</name>
    <dbReference type="NCBI Taxonomy" id="2950872"/>
    <lineage>
        <taxon>Bacteria</taxon>
        <taxon>Pseudomonadati</taxon>
        <taxon>Pseudomonadota</taxon>
        <taxon>Gammaproteobacteria</taxon>
        <taxon>Oceanospirillales</taxon>
        <taxon>Halomonadaceae</taxon>
        <taxon>Halomonas</taxon>
    </lineage>
</organism>
<proteinExistence type="inferred from homology"/>
<evidence type="ECO:0000313" key="12">
    <source>
        <dbReference type="EMBL" id="XBO71491.1"/>
    </source>
</evidence>
<feature type="compositionally biased region" description="Polar residues" evidence="11">
    <location>
        <begin position="1"/>
        <end position="10"/>
    </location>
</feature>
<evidence type="ECO:0000256" key="11">
    <source>
        <dbReference type="SAM" id="MobiDB-lite"/>
    </source>
</evidence>
<keyword evidence="7 12" id="KW-0560">Oxidoreductase</keyword>
<dbReference type="Gene3D" id="2.60.120.620">
    <property type="entry name" value="q2cbj1_9rhob like domain"/>
    <property type="match status" value="1"/>
</dbReference>
<dbReference type="InterPro" id="IPR008775">
    <property type="entry name" value="Phytyl_CoA_dOase-like"/>
</dbReference>
<dbReference type="NCBIfam" id="TIGR02408">
    <property type="entry name" value="ectoine_ThpD"/>
    <property type="match status" value="1"/>
</dbReference>
<dbReference type="AlphaFoldDB" id="A0AAU7KIX7"/>
<dbReference type="RefSeq" id="WP_348827482.1">
    <property type="nucleotide sequence ID" value="NZ_CP098827.1"/>
</dbReference>
<dbReference type="EMBL" id="CP098827">
    <property type="protein sequence ID" value="XBO71491.1"/>
    <property type="molecule type" value="Genomic_DNA"/>
</dbReference>
<evidence type="ECO:0000256" key="9">
    <source>
        <dbReference type="ARBA" id="ARBA00049228"/>
    </source>
</evidence>
<gene>
    <name evidence="12" type="primary">thpD</name>
    <name evidence="12" type="ORF">NFG58_01880</name>
</gene>
<feature type="region of interest" description="Disordered" evidence="11">
    <location>
        <begin position="1"/>
        <end position="53"/>
    </location>
</feature>
<keyword evidence="5" id="KW-0479">Metal-binding</keyword>
<dbReference type="GO" id="GO:0005506">
    <property type="term" value="F:iron ion binding"/>
    <property type="evidence" value="ECO:0007669"/>
    <property type="project" value="UniProtKB-ARBA"/>
</dbReference>
<dbReference type="SUPFAM" id="SSF51197">
    <property type="entry name" value="Clavaminate synthase-like"/>
    <property type="match status" value="1"/>
</dbReference>
<comment type="cofactor">
    <cofactor evidence="1">
        <name>Fe(2+)</name>
        <dbReference type="ChEBI" id="CHEBI:29033"/>
    </cofactor>
</comment>
<evidence type="ECO:0000256" key="2">
    <source>
        <dbReference type="ARBA" id="ARBA00004063"/>
    </source>
</evidence>
<accession>A0AAU7KIX7</accession>
<evidence type="ECO:0000256" key="6">
    <source>
        <dbReference type="ARBA" id="ARBA00022964"/>
    </source>
</evidence>
<dbReference type="PANTHER" id="PTHR20883:SF48">
    <property type="entry name" value="ECTOINE DIOXYGENASE"/>
    <property type="match status" value="1"/>
</dbReference>